<dbReference type="PROSITE" id="PS50082">
    <property type="entry name" value="WD_REPEATS_2"/>
    <property type="match status" value="3"/>
</dbReference>
<evidence type="ECO:0000256" key="3">
    <source>
        <dbReference type="PROSITE-ProRule" id="PRU00221"/>
    </source>
</evidence>
<dbReference type="AlphaFoldDB" id="A0A7S3RNI4"/>
<evidence type="ECO:0000256" key="2">
    <source>
        <dbReference type="ARBA" id="ARBA00022737"/>
    </source>
</evidence>
<feature type="repeat" description="WD" evidence="3">
    <location>
        <begin position="364"/>
        <end position="398"/>
    </location>
</feature>
<dbReference type="InterPro" id="IPR011047">
    <property type="entry name" value="Quinoprotein_ADH-like_sf"/>
</dbReference>
<organism evidence="5">
    <name type="scientific">Emiliania huxleyi</name>
    <name type="common">Coccolithophore</name>
    <name type="synonym">Pontosphaera huxleyi</name>
    <dbReference type="NCBI Taxonomy" id="2903"/>
    <lineage>
        <taxon>Eukaryota</taxon>
        <taxon>Haptista</taxon>
        <taxon>Haptophyta</taxon>
        <taxon>Prymnesiophyceae</taxon>
        <taxon>Isochrysidales</taxon>
        <taxon>Noelaerhabdaceae</taxon>
        <taxon>Emiliania</taxon>
    </lineage>
</organism>
<reference evidence="5" key="1">
    <citation type="submission" date="2021-01" db="EMBL/GenBank/DDBJ databases">
        <authorList>
            <person name="Corre E."/>
            <person name="Pelletier E."/>
            <person name="Niang G."/>
            <person name="Scheremetjew M."/>
            <person name="Finn R."/>
            <person name="Kale V."/>
            <person name="Holt S."/>
            <person name="Cochrane G."/>
            <person name="Meng A."/>
            <person name="Brown T."/>
            <person name="Cohen L."/>
        </authorList>
    </citation>
    <scope>NUCLEOTIDE SEQUENCE</scope>
    <source>
        <strain evidence="5">379</strain>
    </source>
</reference>
<accession>A0A7S3RNI4</accession>
<feature type="repeat" description="WD" evidence="3">
    <location>
        <begin position="449"/>
        <end position="488"/>
    </location>
</feature>
<dbReference type="Pfam" id="PF00400">
    <property type="entry name" value="WD40"/>
    <property type="match status" value="5"/>
</dbReference>
<gene>
    <name evidence="5" type="ORF">EHUX00137_LOCUS5193</name>
</gene>
<proteinExistence type="predicted"/>
<name>A0A7S3RNI4_EMIHU</name>
<dbReference type="SMART" id="SM00320">
    <property type="entry name" value="WD40"/>
    <property type="match status" value="8"/>
</dbReference>
<keyword evidence="2" id="KW-0677">Repeat</keyword>
<protein>
    <recommendedName>
        <fullName evidence="6">Anaphase-promoting complex subunit 4 WD40 domain-containing protein</fullName>
    </recommendedName>
</protein>
<dbReference type="PANTHER" id="PTHR13720">
    <property type="entry name" value="WD-40 REPEAT PROTEIN"/>
    <property type="match status" value="1"/>
</dbReference>
<evidence type="ECO:0000313" key="5">
    <source>
        <dbReference type="EMBL" id="CAE0529904.1"/>
    </source>
</evidence>
<dbReference type="Gene3D" id="2.130.10.10">
    <property type="entry name" value="YVTN repeat-like/Quinoprotein amine dehydrogenase"/>
    <property type="match status" value="3"/>
</dbReference>
<dbReference type="InterPro" id="IPR050630">
    <property type="entry name" value="WD_repeat_EMAP"/>
</dbReference>
<dbReference type="InterPro" id="IPR015943">
    <property type="entry name" value="WD40/YVTN_repeat-like_dom_sf"/>
</dbReference>
<sequence length="690" mass="74110">MAAPPADAPPPQELELEHMIGFAAGQDDDSSVQFHPTEPTTFVSYTGCLIIIGSVSDPHAQEFLRGHDEEVTCLAISPSGHLIASGQTSHTRVAGSEAAVIVWDFATRQPVFRLLDLQDGPTAYSRNSVTQLAFSPDGKILAGADDRADARLCMWDLPTGLLQAATNTKALSFLEFGEVVASGRRTSSHGKYLIYAGRGPAILRFTLEFDVRSMQYALTEERFKMPSQGLARQYFCGKYLPQGAGYLIAGSSAGELCVFNCATMVFRAAVPVSAGGGLLQLATSSAGGKELVYCGCGDGKLRVVAGLDQQWTMEGEVALSGEIRGLSASADGAELLAGTSLGDVYIVDAVELRPRHGHLGGPRMSSHTQPIRCLAFGDSSETFASGAENGVLRLWELSHYTVRTHIAPSDNKAAHPTCIVFSGSDLVSGWSDGCMRCHSEDGKLLWFVPLTHNGGVYSIALSPRFIATGGADASLRLWDSETRRVLAEFGEHRERYRVTGIAIDRNKPHLIHSCGADKTIVTFDLKQARRSQHFTQQEGGFCGLVQSTQGEQEIITADTAGCVKVWDGDVRQDAPIAMLVTWTERDELQGKVRTPSGLTTHNAKPAGPCCPPRPQEKKLNHIALDPSGNHLLLSTASGEIQVWELANAAEPRSVGIAHSNEVTQASFSPDGKQIVSVGLDSCICVWNWFA</sequence>
<keyword evidence="1 3" id="KW-0853">WD repeat</keyword>
<dbReference type="EMBL" id="HBIR01007614">
    <property type="protein sequence ID" value="CAE0529904.1"/>
    <property type="molecule type" value="Transcribed_RNA"/>
</dbReference>
<evidence type="ECO:0000256" key="4">
    <source>
        <dbReference type="SAM" id="MobiDB-lite"/>
    </source>
</evidence>
<evidence type="ECO:0008006" key="6">
    <source>
        <dbReference type="Google" id="ProtNLM"/>
    </source>
</evidence>
<feature type="region of interest" description="Disordered" evidence="4">
    <location>
        <begin position="593"/>
        <end position="615"/>
    </location>
</feature>
<dbReference type="PROSITE" id="PS50294">
    <property type="entry name" value="WD_REPEATS_REGION"/>
    <property type="match status" value="3"/>
</dbReference>
<dbReference type="InterPro" id="IPR001680">
    <property type="entry name" value="WD40_rpt"/>
</dbReference>
<feature type="repeat" description="WD" evidence="3">
    <location>
        <begin position="655"/>
        <end position="690"/>
    </location>
</feature>
<dbReference type="PANTHER" id="PTHR13720:SF53">
    <property type="entry name" value="ANAPHASE-PROMOTING COMPLEX SUBUNIT 4 WD40 DOMAIN-CONTAINING PROTEIN"/>
    <property type="match status" value="1"/>
</dbReference>
<dbReference type="SUPFAM" id="SSF50998">
    <property type="entry name" value="Quinoprotein alcohol dehydrogenase-like"/>
    <property type="match status" value="2"/>
</dbReference>
<evidence type="ECO:0000256" key="1">
    <source>
        <dbReference type="ARBA" id="ARBA00022574"/>
    </source>
</evidence>